<evidence type="ECO:0000313" key="4">
    <source>
        <dbReference type="Proteomes" id="UP000003250"/>
    </source>
</evidence>
<dbReference type="InterPro" id="IPR003672">
    <property type="entry name" value="CobN/Mg_chltase"/>
</dbReference>
<proteinExistence type="predicted"/>
<reference evidence="3 4" key="1">
    <citation type="journal article" date="2012" name="J. Bacteriol.">
        <title>Draft Genome Sequence of Mesorhizobium alhagi CCNWXJ12-2T, a Novel Salt-Resistant Species Isolated from the Desert of Northwestern China.</title>
        <authorList>
            <person name="Zhou M."/>
            <person name="Chen W."/>
            <person name="Chen H."/>
            <person name="Wei G."/>
        </authorList>
    </citation>
    <scope>NUCLEOTIDE SEQUENCE [LARGE SCALE GENOMIC DNA]</scope>
    <source>
        <strain evidence="3 4">CCNWXJ12-2</strain>
    </source>
</reference>
<feature type="region of interest" description="Disordered" evidence="1">
    <location>
        <begin position="813"/>
        <end position="840"/>
    </location>
</feature>
<dbReference type="RefSeq" id="WP_008836452.1">
    <property type="nucleotide sequence ID" value="NZ_AHAM01000114.1"/>
</dbReference>
<dbReference type="PATRIC" id="fig|1107882.3.peg.2757"/>
<evidence type="ECO:0000259" key="2">
    <source>
        <dbReference type="Pfam" id="PF02514"/>
    </source>
</evidence>
<feature type="domain" description="CobN/magnesium chelatase" evidence="2">
    <location>
        <begin position="793"/>
        <end position="1193"/>
    </location>
</feature>
<dbReference type="CDD" id="cd10150">
    <property type="entry name" value="CobN_like"/>
    <property type="match status" value="1"/>
</dbReference>
<dbReference type="PANTHER" id="PTHR44119:SF4">
    <property type="entry name" value="AEROBIC COBALTOCHELATASE SUBUNIT COBN"/>
    <property type="match status" value="1"/>
</dbReference>
<keyword evidence="3" id="KW-0436">Ligase</keyword>
<dbReference type="Pfam" id="PF02514">
    <property type="entry name" value="CobN-Mg_chel"/>
    <property type="match status" value="3"/>
</dbReference>
<dbReference type="OrthoDB" id="9757976at2"/>
<feature type="region of interest" description="Disordered" evidence="1">
    <location>
        <begin position="191"/>
        <end position="214"/>
    </location>
</feature>
<sequence length="1220" mass="130018">MHILTTTSASLDDLVEPVDLRQSPADIVALSFTDSDLAGLAAAWKADTANLPSMRLAALRDLRHPMSVDLWIDSVAAHAKVILVRILGGYDWWRYGCDRLAATAQEKGIKLALLPGECRDEDLRLIECSTLPRAELDALLGYFREGGPENMRGLVQRLSALAGCDAVASAPVSVPKAGFYPPGTGVVETVDKTGSFSPFTGRRSRQGDEGREPTFAGLAQPLIRPFEAPSPRERGDGRDAPIIPILFYRSMLLAADVTPIDALVHALRERGMTPVPIFVSSLKDPTSVAFVETALADLAPSAIITATAFATGAEPGVETLFDRAGVPVFQVIVATTRREAWAESQRGLAPADLAMHVVMPELDGRILAGAIAFKAEIEADAALAFKAFANRPEPDRVAQVGERIAAFIRLQQTPRAKRKLAVLIPDYPSAPGRTGYAVGLDVPASVLAMLHDLKQQGYGVEGIPENSRALLDLLNVGGHGLSLEDYTQLSADLPCEARRAVEAAWGTAEAEIIGAPDAPHRPSSPFRDPLPVRTGRRGSSNADAPRSPSLRGAGKGDRREPSSEAEQCDPDGPAFPFRAATFGNITVALAPDRGRSADRRADYHDPTLPPSHALLAFGLWLRKSLGIHAIIHVGAHGTLEWLPGKTVALSSACFPEIVTGPLPVIYPFIVSNPGEAAQAKRRIAAVTLGPLPPPLAEAGLDENQQKLERLVDEYAQADGLDRRRRDRLAKLIVETAAKTGLAAEAGVAKTDAPDEALRRIDAWLCDLKDFAIKDGLHVYGRAPDDESDAMRRQSAAAERDALISALDGRHITAGPAGAPARGRTDVLPTGRNLFTADPRTMPTPTAFDLGRAAAAEMLRRYLQDHGDWPRSLVIDLWGSASLRTGGEEIAQGLFLMGCRPQWDSATGRVTGIEVLPPATVGRARVDVTWRISGLFRDMFPTQIALIDAAAAAVAARAEEASENPLAAEARVTGKAPSRIFGSSPGTYGAGTEDMLARGDWQTREEIGRAYLEATSHAYGGAGGEGVSAPGAFATRIAEADLLVHTGDDPGRDILEGSADVAFIGGFSAALAALGRNADVIVLDTTNPARPRPRSLTEAVARVVRARATNPRFIDGQMRHGPRGASEFAETVDRLIGFAETTNAIPGALIEAVHDAYLGDEKVRAFILRENPAAAKVIAERFASARRRGLWHPLRNSIDDDLAALIAEAQGARPKTAEAAE</sequence>
<keyword evidence="4" id="KW-1185">Reference proteome</keyword>
<evidence type="ECO:0000256" key="1">
    <source>
        <dbReference type="SAM" id="MobiDB-lite"/>
    </source>
</evidence>
<feature type="domain" description="CobN/magnesium chelatase" evidence="2">
    <location>
        <begin position="141"/>
        <end position="511"/>
    </location>
</feature>
<feature type="region of interest" description="Disordered" evidence="1">
    <location>
        <begin position="513"/>
        <end position="573"/>
    </location>
</feature>
<protein>
    <submittedName>
        <fullName evidence="3">Cobaltochelatase subunit CobN</fullName>
        <ecNumber evidence="3">6.6.1.2</ecNumber>
    </submittedName>
</protein>
<feature type="domain" description="CobN/magnesium chelatase" evidence="2">
    <location>
        <begin position="569"/>
        <end position="787"/>
    </location>
</feature>
<dbReference type="PANTHER" id="PTHR44119">
    <property type="entry name" value="MAGNESIUM-CHELATASE SUBUNIT CHLH, CHLOROPLASTIC"/>
    <property type="match status" value="1"/>
</dbReference>
<dbReference type="EC" id="6.6.1.2" evidence="3"/>
<evidence type="ECO:0000313" key="3">
    <source>
        <dbReference type="EMBL" id="EHK56594.1"/>
    </source>
</evidence>
<dbReference type="Proteomes" id="UP000003250">
    <property type="component" value="Unassembled WGS sequence"/>
</dbReference>
<gene>
    <name evidence="3" type="primary">cobN</name>
    <name evidence="3" type="ORF">MAXJ12_14138</name>
</gene>
<dbReference type="AlphaFoldDB" id="H0HRP2"/>
<accession>H0HRP2</accession>
<dbReference type="EMBL" id="AHAM01000114">
    <property type="protein sequence ID" value="EHK56594.1"/>
    <property type="molecule type" value="Genomic_DNA"/>
</dbReference>
<name>H0HRP2_9HYPH</name>
<dbReference type="GO" id="GO:0051116">
    <property type="term" value="F:cobaltochelatase activity"/>
    <property type="evidence" value="ECO:0007669"/>
    <property type="project" value="UniProtKB-EC"/>
</dbReference>
<organism evidence="3 4">
    <name type="scientific">Mesorhizobium alhagi CCNWXJ12-2</name>
    <dbReference type="NCBI Taxonomy" id="1107882"/>
    <lineage>
        <taxon>Bacteria</taxon>
        <taxon>Pseudomonadati</taxon>
        <taxon>Pseudomonadota</taxon>
        <taxon>Alphaproteobacteria</taxon>
        <taxon>Hyphomicrobiales</taxon>
        <taxon>Phyllobacteriaceae</taxon>
        <taxon>Allomesorhizobium</taxon>
    </lineage>
</organism>